<name>A0A5C6ZB05_9FLAO</name>
<evidence type="ECO:0000256" key="2">
    <source>
        <dbReference type="ARBA" id="ARBA00023136"/>
    </source>
</evidence>
<dbReference type="InterPro" id="IPR001466">
    <property type="entry name" value="Beta-lactam-related"/>
</dbReference>
<dbReference type="Gene3D" id="3.40.710.10">
    <property type="entry name" value="DD-peptidase/beta-lactamase superfamily"/>
    <property type="match status" value="1"/>
</dbReference>
<dbReference type="RefSeq" id="WP_147088081.1">
    <property type="nucleotide sequence ID" value="NZ_VORM01000030.1"/>
</dbReference>
<feature type="transmembrane region" description="Helical" evidence="3">
    <location>
        <begin position="12"/>
        <end position="30"/>
    </location>
</feature>
<dbReference type="Proteomes" id="UP000321578">
    <property type="component" value="Unassembled WGS sequence"/>
</dbReference>
<dbReference type="PANTHER" id="PTHR46825">
    <property type="entry name" value="D-ALANYL-D-ALANINE-CARBOXYPEPTIDASE/ENDOPEPTIDASE AMPH"/>
    <property type="match status" value="1"/>
</dbReference>
<dbReference type="PANTHER" id="PTHR46825:SF11">
    <property type="entry name" value="PENICILLIN-BINDING PROTEIN 4"/>
    <property type="match status" value="1"/>
</dbReference>
<evidence type="ECO:0000259" key="4">
    <source>
        <dbReference type="Pfam" id="PF00144"/>
    </source>
</evidence>
<dbReference type="EMBL" id="VORO01000028">
    <property type="protein sequence ID" value="TXD87170.1"/>
    <property type="molecule type" value="Genomic_DNA"/>
</dbReference>
<evidence type="ECO:0000256" key="3">
    <source>
        <dbReference type="SAM" id="Phobius"/>
    </source>
</evidence>
<accession>A0A5C6ZB05</accession>
<dbReference type="SUPFAM" id="SSF49464">
    <property type="entry name" value="Carboxypeptidase regulatory domain-like"/>
    <property type="match status" value="1"/>
</dbReference>
<organism evidence="5 6">
    <name type="scientific">Subsaximicrobium wynnwilliamsii</name>
    <dbReference type="NCBI Taxonomy" id="291179"/>
    <lineage>
        <taxon>Bacteria</taxon>
        <taxon>Pseudomonadati</taxon>
        <taxon>Bacteroidota</taxon>
        <taxon>Flavobacteriia</taxon>
        <taxon>Flavobacteriales</taxon>
        <taxon>Flavobacteriaceae</taxon>
        <taxon>Subsaximicrobium</taxon>
    </lineage>
</organism>
<dbReference type="AlphaFoldDB" id="A0A5C6ZB05"/>
<keyword evidence="3" id="KW-0812">Transmembrane</keyword>
<protein>
    <submittedName>
        <fullName evidence="5">Serine hydrolase</fullName>
    </submittedName>
</protein>
<keyword evidence="2 3" id="KW-0472">Membrane</keyword>
<dbReference type="GO" id="GO:0016787">
    <property type="term" value="F:hydrolase activity"/>
    <property type="evidence" value="ECO:0007669"/>
    <property type="project" value="UniProtKB-KW"/>
</dbReference>
<dbReference type="InterPro" id="IPR050491">
    <property type="entry name" value="AmpC-like"/>
</dbReference>
<feature type="domain" description="Beta-lactamase-related" evidence="4">
    <location>
        <begin position="458"/>
        <end position="753"/>
    </location>
</feature>
<comment type="caution">
    <text evidence="5">The sequence shown here is derived from an EMBL/GenBank/DDBJ whole genome shotgun (WGS) entry which is preliminary data.</text>
</comment>
<dbReference type="SUPFAM" id="SSF56601">
    <property type="entry name" value="beta-lactamase/transpeptidase-like"/>
    <property type="match status" value="1"/>
</dbReference>
<reference evidence="5 6" key="1">
    <citation type="submission" date="2019-08" db="EMBL/GenBank/DDBJ databases">
        <title>Genomes of Subsaximicrobium wynnwilliamsii strains.</title>
        <authorList>
            <person name="Bowman J.P."/>
        </authorList>
    </citation>
    <scope>NUCLEOTIDE SEQUENCE [LARGE SCALE GENOMIC DNA]</scope>
    <source>
        <strain evidence="5 6">2-80-2</strain>
    </source>
</reference>
<dbReference type="OrthoDB" id="9793489at2"/>
<dbReference type="Pfam" id="PF13715">
    <property type="entry name" value="CarbopepD_reg_2"/>
    <property type="match status" value="1"/>
</dbReference>
<evidence type="ECO:0000313" key="6">
    <source>
        <dbReference type="Proteomes" id="UP000321578"/>
    </source>
</evidence>
<keyword evidence="6" id="KW-1185">Reference proteome</keyword>
<sequence length="761" mass="87429">MDSVFYRENRKSIIRISTLILVFIISHSIFGQNIVIEGVIKGSEQKEALPYANVFLQKNYFGTVSNQNGKFKIIIPEEKSSDSLVISYIGYKTQKFSISNIKNPLVVFLIEDLATLNEVVITGYTAESIIKKAIEKIPSNYFIKPYLSEGFYRATAQKENSFIHLSEAVFEIYQSKIDKPRQQFKLEKMRAIKDEKMLKGVYVGAKPNGIYGFDIVNNLDDMDLLNKKGFRRHNFEVEGSELINGKEAYKISFDQKDIKKAGYKGYMLIDKESFAFVYFNYGFSQKGISYHKYGDVATRLLMKIAGVDIGLNSNSVSITYKKIKNKYYLNNVGYAETITMKSEREHYNFTTDTRVDYLITKIKTDSISPFSDDETLGNGKLIEDQTSIYDTAYWKNYNILLPTNDFTEIARKLEANNKANDFKVELEDKIYKLPKDKTIRIDSILSFYNQKDLFNGNALISYEGQTIFQKSYNNDLTSNNVNSQFRIGSLSKTFTSMIIAQLENENKLNYSDEIEKFLPTYPNGNVTISQLLSHQSGIPNFLSNKSYLPQILTNKYSIEEVVTLFCSDTLEFESGSKFEYSNSNFVILSLIAEKIIEKKYKEILNQYIFKPLNMKNTYFGKSTDSINLVTGFMYGNPEIKYDAQNVGGAGGITSTTSDLLKWSNAFSDEQLLPQSKLENLFKPQAEYTDWDAYYGYGWMIDRFMFSSSKKNKINYHPGTDFGFYSMFVKQPDLGITIILLNNTGEFPRFEMTELILNELNR</sequence>
<dbReference type="InterPro" id="IPR012338">
    <property type="entry name" value="Beta-lactam/transpept-like"/>
</dbReference>
<keyword evidence="3" id="KW-1133">Transmembrane helix</keyword>
<gene>
    <name evidence="5" type="ORF">ESY86_17810</name>
</gene>
<dbReference type="Pfam" id="PF00144">
    <property type="entry name" value="Beta-lactamase"/>
    <property type="match status" value="1"/>
</dbReference>
<comment type="subcellular location">
    <subcellularLocation>
        <location evidence="1">Membrane</location>
    </subcellularLocation>
</comment>
<keyword evidence="5" id="KW-0378">Hydrolase</keyword>
<evidence type="ECO:0000256" key="1">
    <source>
        <dbReference type="ARBA" id="ARBA00004370"/>
    </source>
</evidence>
<dbReference type="GO" id="GO:0016020">
    <property type="term" value="C:membrane"/>
    <property type="evidence" value="ECO:0007669"/>
    <property type="project" value="UniProtKB-SubCell"/>
</dbReference>
<evidence type="ECO:0000313" key="5">
    <source>
        <dbReference type="EMBL" id="TXD87170.1"/>
    </source>
</evidence>
<dbReference type="InterPro" id="IPR008969">
    <property type="entry name" value="CarboxyPept-like_regulatory"/>
</dbReference>
<proteinExistence type="predicted"/>